<evidence type="ECO:0000256" key="1">
    <source>
        <dbReference type="ARBA" id="ARBA00022679"/>
    </source>
</evidence>
<dbReference type="InterPro" id="IPR010372">
    <property type="entry name" value="DNA_pol3_delta_N"/>
</dbReference>
<dbReference type="Proteomes" id="UP000008074">
    <property type="component" value="Chromosome"/>
</dbReference>
<dbReference type="SUPFAM" id="SSF52540">
    <property type="entry name" value="P-loop containing nucleoside triphosphate hydrolases"/>
    <property type="match status" value="1"/>
</dbReference>
<keyword evidence="1" id="KW-0808">Transferase</keyword>
<evidence type="ECO:0000259" key="5">
    <source>
        <dbReference type="Pfam" id="PF06144"/>
    </source>
</evidence>
<evidence type="ECO:0000256" key="4">
    <source>
        <dbReference type="ARBA" id="ARBA00022932"/>
    </source>
</evidence>
<evidence type="ECO:0000256" key="2">
    <source>
        <dbReference type="ARBA" id="ARBA00022695"/>
    </source>
</evidence>
<evidence type="ECO:0000256" key="3">
    <source>
        <dbReference type="ARBA" id="ARBA00022705"/>
    </source>
</evidence>
<dbReference type="Gene3D" id="1.10.8.60">
    <property type="match status" value="1"/>
</dbReference>
<keyword evidence="4" id="KW-0239">DNA-directed DNA polymerase</keyword>
<organism evidence="6 7">
    <name type="scientific">Karelsulcia muelleri (strain SMDSEM)</name>
    <name type="common">Sulcia muelleri</name>
    <dbReference type="NCBI Taxonomy" id="595499"/>
    <lineage>
        <taxon>Bacteria</taxon>
        <taxon>Pseudomonadati</taxon>
        <taxon>Bacteroidota</taxon>
        <taxon>Flavobacteriia</taxon>
        <taxon>Flavobacteriales</taxon>
        <taxon>Candidatus Karelsulcia</taxon>
    </lineage>
</organism>
<dbReference type="GO" id="GO:0003887">
    <property type="term" value="F:DNA-directed DNA polymerase activity"/>
    <property type="evidence" value="ECO:0007669"/>
    <property type="project" value="UniProtKB-KW"/>
</dbReference>
<dbReference type="Pfam" id="PF06144">
    <property type="entry name" value="DNA_pol3_delta"/>
    <property type="match status" value="1"/>
</dbReference>
<dbReference type="HOGENOM" id="CLU_992837_0_0_10"/>
<protein>
    <submittedName>
        <fullName evidence="6">Putative DNA polymerase III, delta subunit</fullName>
    </submittedName>
</protein>
<sequence>MFLTFKKKIITDINNKKFKNIYFFMGEERFLIENLTNSIELFLKKKEKIKKKILYGYDLDLKKLFFVTKQIYINFSNEYNLIIVKEAQFLSENIYYNILKNHYKKTILIICYNNKVLDKRKKLYKYIKKNGIILNCVKLKTNEILNFFQNEIEEKGYIITQNAIKLLIKFLGENLYSINNEINKLFILMEKNKIIDEKIIKKYVIKTPFKVESYIIEKNFIKAYKAILNCPISFILKNIYNLFLKIIKFHCLIFTNVKFKNFENKIFNFTTLKKYPLNNIYNIISYIREADIKIKNIYINSINKESILEELLYKIFYN</sequence>
<dbReference type="KEGG" id="sms:SMDSEM_270"/>
<gene>
    <name evidence="6" type="primary">holA</name>
    <name evidence="6" type="ordered locus">SMDSEM_270</name>
</gene>
<dbReference type="PANTHER" id="PTHR34388">
    <property type="entry name" value="DNA POLYMERASE III SUBUNIT DELTA"/>
    <property type="match status" value="1"/>
</dbReference>
<keyword evidence="3" id="KW-0235">DNA replication</keyword>
<dbReference type="GO" id="GO:0003677">
    <property type="term" value="F:DNA binding"/>
    <property type="evidence" value="ECO:0007669"/>
    <property type="project" value="InterPro"/>
</dbReference>
<dbReference type="AlphaFoldDB" id="C7LKK5"/>
<evidence type="ECO:0000313" key="6">
    <source>
        <dbReference type="EMBL" id="ACU52967.1"/>
    </source>
</evidence>
<dbReference type="PANTHER" id="PTHR34388:SF1">
    <property type="entry name" value="DNA POLYMERASE III SUBUNIT DELTA"/>
    <property type="match status" value="1"/>
</dbReference>
<dbReference type="GO" id="GO:0009360">
    <property type="term" value="C:DNA polymerase III complex"/>
    <property type="evidence" value="ECO:0007669"/>
    <property type="project" value="InterPro"/>
</dbReference>
<dbReference type="GO" id="GO:0006261">
    <property type="term" value="P:DNA-templated DNA replication"/>
    <property type="evidence" value="ECO:0007669"/>
    <property type="project" value="TreeGrafter"/>
</dbReference>
<name>C7LKK5_KARMS</name>
<proteinExistence type="predicted"/>
<accession>C7LKK5</accession>
<dbReference type="EMBL" id="CP001605">
    <property type="protein sequence ID" value="ACU52967.1"/>
    <property type="molecule type" value="Genomic_DNA"/>
</dbReference>
<reference evidence="6 7" key="1">
    <citation type="journal article" date="2009" name="Proc. Natl. Acad. Sci. U.S.A.">
        <title>Convergent evolution of metabolic roles in bacterial co-symbionts of insects.</title>
        <authorList>
            <person name="McCutcheon J.P."/>
            <person name="McDonald B.R."/>
            <person name="Moran N.A."/>
        </authorList>
    </citation>
    <scope>NUCLEOTIDE SEQUENCE [LARGE SCALE GENOMIC DNA]</scope>
    <source>
        <strain evidence="6 7">SMDSEM</strain>
    </source>
</reference>
<dbReference type="STRING" id="595499.SMDSEM_270"/>
<evidence type="ECO:0000313" key="7">
    <source>
        <dbReference type="Proteomes" id="UP000008074"/>
    </source>
</evidence>
<dbReference type="Gene3D" id="3.40.50.300">
    <property type="entry name" value="P-loop containing nucleotide triphosphate hydrolases"/>
    <property type="match status" value="1"/>
</dbReference>
<keyword evidence="2" id="KW-0548">Nucleotidyltransferase</keyword>
<dbReference type="NCBIfam" id="TIGR01128">
    <property type="entry name" value="holA"/>
    <property type="match status" value="1"/>
</dbReference>
<feature type="domain" description="DNA polymerase III delta N-terminal" evidence="5">
    <location>
        <begin position="22"/>
        <end position="136"/>
    </location>
</feature>
<dbReference type="InterPro" id="IPR027417">
    <property type="entry name" value="P-loop_NTPase"/>
</dbReference>
<dbReference type="InterPro" id="IPR005790">
    <property type="entry name" value="DNA_polIII_delta"/>
</dbReference>